<gene>
    <name evidence="2" type="ORF">KUDE01_029474</name>
</gene>
<accession>A0AAD9EY29</accession>
<sequence>MLSREKSFTRQVQHLTEKLSSVLTMTGTETRTLPASVPGPPSLLSTQPNTLAPPIHPHSQLPTASSAHPSFPLLSLKNKTQQVVLRLTQMGSSWTQESFS</sequence>
<protein>
    <submittedName>
        <fullName evidence="2">Anti-sigma-I factor RsgI1</fullName>
    </submittedName>
</protein>
<dbReference type="AlphaFoldDB" id="A0AAD9EY29"/>
<organism evidence="2 3">
    <name type="scientific">Dissostichus eleginoides</name>
    <name type="common">Patagonian toothfish</name>
    <name type="synonym">Dissostichus amissus</name>
    <dbReference type="NCBI Taxonomy" id="100907"/>
    <lineage>
        <taxon>Eukaryota</taxon>
        <taxon>Metazoa</taxon>
        <taxon>Chordata</taxon>
        <taxon>Craniata</taxon>
        <taxon>Vertebrata</taxon>
        <taxon>Euteleostomi</taxon>
        <taxon>Actinopterygii</taxon>
        <taxon>Neopterygii</taxon>
        <taxon>Teleostei</taxon>
        <taxon>Neoteleostei</taxon>
        <taxon>Acanthomorphata</taxon>
        <taxon>Eupercaria</taxon>
        <taxon>Perciformes</taxon>
        <taxon>Notothenioidei</taxon>
        <taxon>Nototheniidae</taxon>
        <taxon>Dissostichus</taxon>
    </lineage>
</organism>
<keyword evidence="3" id="KW-1185">Reference proteome</keyword>
<evidence type="ECO:0000313" key="2">
    <source>
        <dbReference type="EMBL" id="KAK1885753.1"/>
    </source>
</evidence>
<name>A0AAD9EY29_DISEL</name>
<evidence type="ECO:0000313" key="3">
    <source>
        <dbReference type="Proteomes" id="UP001228049"/>
    </source>
</evidence>
<reference evidence="2" key="1">
    <citation type="submission" date="2023-04" db="EMBL/GenBank/DDBJ databases">
        <title>Chromosome-level genome of Chaenocephalus aceratus.</title>
        <authorList>
            <person name="Park H."/>
        </authorList>
    </citation>
    <scope>NUCLEOTIDE SEQUENCE</scope>
    <source>
        <strain evidence="2">DE</strain>
        <tissue evidence="2">Muscle</tissue>
    </source>
</reference>
<dbReference type="EMBL" id="JASDAP010000020">
    <property type="protein sequence ID" value="KAK1885753.1"/>
    <property type="molecule type" value="Genomic_DNA"/>
</dbReference>
<feature type="region of interest" description="Disordered" evidence="1">
    <location>
        <begin position="31"/>
        <end position="67"/>
    </location>
</feature>
<evidence type="ECO:0000256" key="1">
    <source>
        <dbReference type="SAM" id="MobiDB-lite"/>
    </source>
</evidence>
<proteinExistence type="predicted"/>
<dbReference type="Proteomes" id="UP001228049">
    <property type="component" value="Unassembled WGS sequence"/>
</dbReference>
<comment type="caution">
    <text evidence="2">The sequence shown here is derived from an EMBL/GenBank/DDBJ whole genome shotgun (WGS) entry which is preliminary data.</text>
</comment>